<feature type="coiled-coil region" evidence="1">
    <location>
        <begin position="445"/>
        <end position="511"/>
    </location>
</feature>
<dbReference type="Pfam" id="PF16561">
    <property type="entry name" value="AMPK1_CBM"/>
    <property type="match status" value="1"/>
</dbReference>
<proteinExistence type="predicted"/>
<keyword evidence="4" id="KW-1185">Reference proteome</keyword>
<dbReference type="CDD" id="cd02859">
    <property type="entry name" value="E_set_AMPKbeta_like_N"/>
    <property type="match status" value="1"/>
</dbReference>
<dbReference type="EMBL" id="SMMG02000002">
    <property type="protein sequence ID" value="KAA3482888.1"/>
    <property type="molecule type" value="Genomic_DNA"/>
</dbReference>
<dbReference type="Proteomes" id="UP000325315">
    <property type="component" value="Unassembled WGS sequence"/>
</dbReference>
<keyword evidence="1" id="KW-0175">Coiled coil</keyword>
<evidence type="ECO:0000256" key="1">
    <source>
        <dbReference type="SAM" id="Coils"/>
    </source>
</evidence>
<dbReference type="InterPro" id="IPR014756">
    <property type="entry name" value="Ig_E-set"/>
</dbReference>
<feature type="domain" description="AMP-activated protein kinase glycogen-binding" evidence="2">
    <location>
        <begin position="512"/>
        <end position="587"/>
    </location>
</feature>
<evidence type="ECO:0000313" key="4">
    <source>
        <dbReference type="Proteomes" id="UP000325315"/>
    </source>
</evidence>
<dbReference type="InterPro" id="IPR032640">
    <property type="entry name" value="AMPK1_CBM"/>
</dbReference>
<dbReference type="PANTHER" id="PTHR47434">
    <property type="entry name" value="PROTEIN PTST HOMOLOG 3, CHLOROPLASTIC"/>
    <property type="match status" value="1"/>
</dbReference>
<sequence>MATFTSSTYTFVSPHSFLTHFRARVFPSCFCGINPGNKGNSVSLKLNLVRGLVFGEDKKRVSWWSCCCKKGWDNDGDLALEADILEFMKNSDKPEAFPSKKELVDAGRMDLVEGIKRQGGWLAMGWDLDDDDEEHGFQEKGFPEAGVKDWDLLEKEKKWDNQTFQERAQSEVEISGASYLAVNSSSSTSSSGRSLEVAAKDDCGVEGILSRLERERNMNFGIGFRDKGDNTCPQTNCTEEESLVQASTDVTVGGPHRRKLMSFSGSSGLVNDTTAKFIQDQPLSGIDGLRNPTWREWSLQRAGIAGKEFEDISGYGALEIRNKSNELDRRKESRASGKDINHNEIRDRLEHLKLELSSVLQSLRSNVDEVLSREKYKEKELENKTEKPEDRRRVLEVEAGSSIPGLCSEGRKSDQVIFMTVQGMALLCSLSLSGGSGDESSIDNFRKLSDASEFQENEISNAQDKLRSLRARLAVLEGKMTLAIIDAQKTVEEKQKRIDDARRALQLLRTACIVWPNSGSEVLLAGSFDGWATKRKMEKSSTGVFSLQLKLYPGKYEIKFIVDGEWKLDPLRPIVNNNGFENNLLIIT</sequence>
<dbReference type="GO" id="GO:0009507">
    <property type="term" value="C:chloroplast"/>
    <property type="evidence" value="ECO:0007669"/>
    <property type="project" value="UniProtKB-ARBA"/>
</dbReference>
<dbReference type="Gene3D" id="2.60.40.10">
    <property type="entry name" value="Immunoglobulins"/>
    <property type="match status" value="1"/>
</dbReference>
<gene>
    <name evidence="3" type="ORF">EPI10_005100</name>
</gene>
<organism evidence="3 4">
    <name type="scientific">Gossypium australe</name>
    <dbReference type="NCBI Taxonomy" id="47621"/>
    <lineage>
        <taxon>Eukaryota</taxon>
        <taxon>Viridiplantae</taxon>
        <taxon>Streptophyta</taxon>
        <taxon>Embryophyta</taxon>
        <taxon>Tracheophyta</taxon>
        <taxon>Spermatophyta</taxon>
        <taxon>Magnoliopsida</taxon>
        <taxon>eudicotyledons</taxon>
        <taxon>Gunneridae</taxon>
        <taxon>Pentapetalae</taxon>
        <taxon>rosids</taxon>
        <taxon>malvids</taxon>
        <taxon>Malvales</taxon>
        <taxon>Malvaceae</taxon>
        <taxon>Malvoideae</taxon>
        <taxon>Gossypium</taxon>
    </lineage>
</organism>
<dbReference type="SUPFAM" id="SSF81296">
    <property type="entry name" value="E set domains"/>
    <property type="match status" value="1"/>
</dbReference>
<evidence type="ECO:0000259" key="2">
    <source>
        <dbReference type="Pfam" id="PF16561"/>
    </source>
</evidence>
<evidence type="ECO:0000313" key="3">
    <source>
        <dbReference type="EMBL" id="KAA3482888.1"/>
    </source>
</evidence>
<comment type="caution">
    <text evidence="3">The sequence shown here is derived from an EMBL/GenBank/DDBJ whole genome shotgun (WGS) entry which is preliminary data.</text>
</comment>
<reference evidence="4" key="1">
    <citation type="journal article" date="2019" name="Plant Biotechnol. J.">
        <title>Genome sequencing of the Australian wild diploid species Gossypium australe highlights disease resistance and delayed gland morphogenesis.</title>
        <authorList>
            <person name="Cai Y."/>
            <person name="Cai X."/>
            <person name="Wang Q."/>
            <person name="Wang P."/>
            <person name="Zhang Y."/>
            <person name="Cai C."/>
            <person name="Xu Y."/>
            <person name="Wang K."/>
            <person name="Zhou Z."/>
            <person name="Wang C."/>
            <person name="Geng S."/>
            <person name="Li B."/>
            <person name="Dong Q."/>
            <person name="Hou Y."/>
            <person name="Wang H."/>
            <person name="Ai P."/>
            <person name="Liu Z."/>
            <person name="Yi F."/>
            <person name="Sun M."/>
            <person name="An G."/>
            <person name="Cheng J."/>
            <person name="Zhang Y."/>
            <person name="Shi Q."/>
            <person name="Xie Y."/>
            <person name="Shi X."/>
            <person name="Chang Y."/>
            <person name="Huang F."/>
            <person name="Chen Y."/>
            <person name="Hong S."/>
            <person name="Mi L."/>
            <person name="Sun Q."/>
            <person name="Zhang L."/>
            <person name="Zhou B."/>
            <person name="Peng R."/>
            <person name="Zhang X."/>
            <person name="Liu F."/>
        </authorList>
    </citation>
    <scope>NUCLEOTIDE SEQUENCE [LARGE SCALE GENOMIC DNA]</scope>
    <source>
        <strain evidence="4">cv. PA1801</strain>
    </source>
</reference>
<dbReference type="AlphaFoldDB" id="A0A5B6WNJ1"/>
<name>A0A5B6WNJ1_9ROSI</name>
<accession>A0A5B6WNJ1</accession>
<dbReference type="OrthoDB" id="531008at2759"/>
<dbReference type="InterPro" id="IPR013783">
    <property type="entry name" value="Ig-like_fold"/>
</dbReference>
<dbReference type="PANTHER" id="PTHR47434:SF1">
    <property type="entry name" value="PROTEIN PTST HOMOLOG 2, CHLOROPLASTIC"/>
    <property type="match status" value="1"/>
</dbReference>
<protein>
    <submittedName>
        <fullName evidence="3">Immunoglobulin-like protein</fullName>
    </submittedName>
</protein>